<evidence type="ECO:0000256" key="2">
    <source>
        <dbReference type="SAM" id="SignalP"/>
    </source>
</evidence>
<keyword evidence="5" id="KW-1185">Reference proteome</keyword>
<dbReference type="Proteomes" id="UP000186309">
    <property type="component" value="Chromosome"/>
</dbReference>
<feature type="chain" id="PRO_5013205347" description="Serine aminopeptidase S33 domain-containing protein" evidence="2">
    <location>
        <begin position="25"/>
        <end position="383"/>
    </location>
</feature>
<dbReference type="STRING" id="1387353.BSF38_03320"/>
<feature type="signal peptide" evidence="2">
    <location>
        <begin position="1"/>
        <end position="24"/>
    </location>
</feature>
<dbReference type="OrthoDB" id="282214at2"/>
<dbReference type="InterPro" id="IPR029058">
    <property type="entry name" value="AB_hydrolase_fold"/>
</dbReference>
<gene>
    <name evidence="4" type="ORF">BSF38_03320</name>
</gene>
<dbReference type="Pfam" id="PF12146">
    <property type="entry name" value="Hydrolase_4"/>
    <property type="match status" value="1"/>
</dbReference>
<evidence type="ECO:0000256" key="1">
    <source>
        <dbReference type="SAM" id="MobiDB-lite"/>
    </source>
</evidence>
<sequence>MPSLKRIGKFGALLIALSATLAVAAQEPQPRPRANRGRLRNQGGVPLKKAARPEAADPLAPKAADAPAKEKEGLTKGTYHYTFKLRSFDGTQLAASYYPSKLGSSAPVVMLIHEASRSSKDFEDPVTELKGQGLAEHLQDQSYAVLTMDLRGQGLNPRRARNAEDREAMAEDLQAAYQFLLDRHNRGDLNVGKLGVLGVGAGANLAAAWAYQPGAAVSTEGRPSDVNALILVSPMPDGAGYVLDHVLAPLALRIPLFVLAGAKDNASKDAVESARKSVERARLNKIELFPSSLHGYKLLRLEPKVTAALSRFLETNLKLRPSEWEPRYNQIPVAYSDIQTTRHKAPLKPSESQRDEDKAKPKADDAKPKADDAPKTDQPKKSK</sequence>
<feature type="domain" description="Serine aminopeptidase S33" evidence="3">
    <location>
        <begin position="132"/>
        <end position="239"/>
    </location>
</feature>
<dbReference type="AlphaFoldDB" id="A0A1U7CS82"/>
<evidence type="ECO:0000313" key="5">
    <source>
        <dbReference type="Proteomes" id="UP000186309"/>
    </source>
</evidence>
<accession>A0A1U7CS82</accession>
<evidence type="ECO:0000259" key="3">
    <source>
        <dbReference type="Pfam" id="PF12146"/>
    </source>
</evidence>
<dbReference type="SUPFAM" id="SSF53474">
    <property type="entry name" value="alpha/beta-Hydrolases"/>
    <property type="match status" value="1"/>
</dbReference>
<dbReference type="EMBL" id="CP019082">
    <property type="protein sequence ID" value="APW61791.1"/>
    <property type="molecule type" value="Genomic_DNA"/>
</dbReference>
<feature type="region of interest" description="Disordered" evidence="1">
    <location>
        <begin position="25"/>
        <end position="71"/>
    </location>
</feature>
<organism evidence="4 5">
    <name type="scientific">Paludisphaera borealis</name>
    <dbReference type="NCBI Taxonomy" id="1387353"/>
    <lineage>
        <taxon>Bacteria</taxon>
        <taxon>Pseudomonadati</taxon>
        <taxon>Planctomycetota</taxon>
        <taxon>Planctomycetia</taxon>
        <taxon>Isosphaerales</taxon>
        <taxon>Isosphaeraceae</taxon>
        <taxon>Paludisphaera</taxon>
    </lineage>
</organism>
<feature type="compositionally biased region" description="Low complexity" evidence="1">
    <location>
        <begin position="56"/>
        <end position="66"/>
    </location>
</feature>
<dbReference type="KEGG" id="pbor:BSF38_03320"/>
<dbReference type="RefSeq" id="WP_076347418.1">
    <property type="nucleotide sequence ID" value="NZ_CP019082.1"/>
</dbReference>
<name>A0A1U7CS82_9BACT</name>
<feature type="region of interest" description="Disordered" evidence="1">
    <location>
        <begin position="335"/>
        <end position="383"/>
    </location>
</feature>
<protein>
    <recommendedName>
        <fullName evidence="3">Serine aminopeptidase S33 domain-containing protein</fullName>
    </recommendedName>
</protein>
<evidence type="ECO:0000313" key="4">
    <source>
        <dbReference type="EMBL" id="APW61791.1"/>
    </source>
</evidence>
<proteinExistence type="predicted"/>
<reference evidence="5" key="1">
    <citation type="submission" date="2016-12" db="EMBL/GenBank/DDBJ databases">
        <title>Comparative genomics of four Isosphaeraceae planctomycetes: a common pool of plasmids and glycoside hydrolase genes.</title>
        <authorList>
            <person name="Ivanova A."/>
        </authorList>
    </citation>
    <scope>NUCLEOTIDE SEQUENCE [LARGE SCALE GENOMIC DNA]</scope>
    <source>
        <strain evidence="5">PX4</strain>
    </source>
</reference>
<dbReference type="Gene3D" id="3.40.50.1820">
    <property type="entry name" value="alpha/beta hydrolase"/>
    <property type="match status" value="1"/>
</dbReference>
<feature type="compositionally biased region" description="Basic and acidic residues" evidence="1">
    <location>
        <begin position="351"/>
        <end position="383"/>
    </location>
</feature>
<dbReference type="InterPro" id="IPR022742">
    <property type="entry name" value="Hydrolase_4"/>
</dbReference>
<keyword evidence="2" id="KW-0732">Signal</keyword>